<proteinExistence type="inferred from homology"/>
<evidence type="ECO:0000256" key="1">
    <source>
        <dbReference type="PROSITE-ProRule" id="PRU01109"/>
    </source>
</evidence>
<reference evidence="3" key="1">
    <citation type="submission" date="2022-04" db="EMBL/GenBank/DDBJ databases">
        <title>Complete genome sequence of a cyanobacterium, Nostoc sp. SO-36, isolated in Antarctica.</title>
        <authorList>
            <person name="Kanesaki Y."/>
            <person name="Effendi D."/>
            <person name="Sakamoto T."/>
            <person name="Ohtani S."/>
            <person name="Awai K."/>
        </authorList>
    </citation>
    <scope>NUCLEOTIDE SEQUENCE</scope>
    <source>
        <strain evidence="3">SO-36</strain>
    </source>
</reference>
<keyword evidence="1" id="KW-0472">Membrane</keyword>
<dbReference type="SUPFAM" id="SSF81930">
    <property type="entry name" value="Orange carotenoid protein, N-terminal domain"/>
    <property type="match status" value="1"/>
</dbReference>
<keyword evidence="1" id="KW-0793">Thylakoid</keyword>
<dbReference type="RefSeq" id="WP_251957726.1">
    <property type="nucleotide sequence ID" value="NZ_AP025732.1"/>
</dbReference>
<gene>
    <name evidence="3" type="ORF">ANSO36C_61160</name>
</gene>
<feature type="domain" description="OCP N-terminal" evidence="2">
    <location>
        <begin position="6"/>
        <end position="156"/>
    </location>
</feature>
<evidence type="ECO:0000313" key="4">
    <source>
        <dbReference type="Proteomes" id="UP001055453"/>
    </source>
</evidence>
<organism evidence="3 4">
    <name type="scientific">Nostoc cf. commune SO-36</name>
    <dbReference type="NCBI Taxonomy" id="449208"/>
    <lineage>
        <taxon>Bacteria</taxon>
        <taxon>Bacillati</taxon>
        <taxon>Cyanobacteriota</taxon>
        <taxon>Cyanophyceae</taxon>
        <taxon>Nostocales</taxon>
        <taxon>Nostocaceae</taxon>
        <taxon>Nostoc</taxon>
    </lineage>
</organism>
<dbReference type="Pfam" id="PF09150">
    <property type="entry name" value="Carot_N"/>
    <property type="match status" value="1"/>
</dbReference>
<dbReference type="InterPro" id="IPR036917">
    <property type="entry name" value="Orange_carotenoid-bd_N_sf"/>
</dbReference>
<comment type="similarity">
    <text evidence="1">Belongs to the orange carotenoid-binding protein family.</text>
</comment>
<dbReference type="Proteomes" id="UP001055453">
    <property type="component" value="Chromosome"/>
</dbReference>
<name>A0ABM7ZAP0_NOSCO</name>
<keyword evidence="1" id="KW-0157">Chromophore</keyword>
<dbReference type="InterPro" id="IPR015233">
    <property type="entry name" value="Orange_carotenoid-bd_N"/>
</dbReference>
<sequence>MTYTVDEATRPALETFQRFDVDTQLALLWFGYLDLKEQLNPTPPSSVESLAKAVFDQIQNLSKEEQLQAQRDIINGAANNITQGYNALSPNAKLDVWLLLAQGMDNGSVIQMPSDYQLPGETDEFVALIKKLEFEQRVNFMLSVVQRWVNLAQELSILSRIGEN</sequence>
<keyword evidence="1" id="KW-0605">Phycobilisome</keyword>
<protein>
    <recommendedName>
        <fullName evidence="2">OCP N-terminal domain-containing protein</fullName>
    </recommendedName>
</protein>
<dbReference type="Gene3D" id="1.10.2090.10">
    <property type="entry name" value="Orange carotenoid-binding protein, N-terminal domain"/>
    <property type="match status" value="1"/>
</dbReference>
<dbReference type="PROSITE" id="PS51773">
    <property type="entry name" value="OCP_N"/>
    <property type="match status" value="1"/>
</dbReference>
<evidence type="ECO:0000313" key="3">
    <source>
        <dbReference type="EMBL" id="BDI20314.1"/>
    </source>
</evidence>
<dbReference type="EMBL" id="AP025732">
    <property type="protein sequence ID" value="BDI20314.1"/>
    <property type="molecule type" value="Genomic_DNA"/>
</dbReference>
<keyword evidence="1" id="KW-0042">Antenna complex</keyword>
<evidence type="ECO:0000259" key="2">
    <source>
        <dbReference type="PROSITE" id="PS51773"/>
    </source>
</evidence>
<accession>A0ABM7ZAP0</accession>
<keyword evidence="4" id="KW-1185">Reference proteome</keyword>